<dbReference type="NCBIfam" id="TIGR00401">
    <property type="entry name" value="msrA"/>
    <property type="match status" value="1"/>
</dbReference>
<dbReference type="EC" id="1.8.4.11" evidence="2"/>
<dbReference type="OMA" id="MDNCAIA"/>
<evidence type="ECO:0000313" key="7">
    <source>
        <dbReference type="Proteomes" id="UP000013827"/>
    </source>
</evidence>
<protein>
    <recommendedName>
        <fullName evidence="2">peptide-methionine (S)-S-oxide reductase</fullName>
        <ecNumber evidence="2">1.8.4.11</ecNumber>
    </recommendedName>
    <alternativeName>
        <fullName evidence="4">Peptide-methionine (S)-S-oxide reductase</fullName>
    </alternativeName>
</protein>
<evidence type="ECO:0000259" key="5">
    <source>
        <dbReference type="Pfam" id="PF01625"/>
    </source>
</evidence>
<dbReference type="EnsemblProtists" id="EOD21693">
    <property type="protein sequence ID" value="EOD21693"/>
    <property type="gene ID" value="EMIHUDRAFT_65214"/>
</dbReference>
<name>A0A0D3JDV8_EMIH1</name>
<evidence type="ECO:0000256" key="2">
    <source>
        <dbReference type="ARBA" id="ARBA00012502"/>
    </source>
</evidence>
<keyword evidence="7" id="KW-1185">Reference proteome</keyword>
<feature type="domain" description="Peptide methionine sulphoxide reductase MsrA" evidence="5">
    <location>
        <begin position="46"/>
        <end position="189"/>
    </location>
</feature>
<accession>A0A0D3JDV8</accession>
<evidence type="ECO:0000256" key="4">
    <source>
        <dbReference type="ARBA" id="ARBA00030643"/>
    </source>
</evidence>
<proteinExistence type="inferred from homology"/>
<reference evidence="6" key="2">
    <citation type="submission" date="2024-10" db="UniProtKB">
        <authorList>
            <consortium name="EnsemblProtists"/>
        </authorList>
    </citation>
    <scope>IDENTIFICATION</scope>
</reference>
<dbReference type="GeneID" id="17267200"/>
<dbReference type="eggNOG" id="KOG1635">
    <property type="taxonomic scope" value="Eukaryota"/>
</dbReference>
<dbReference type="PaxDb" id="2903-EOD11488"/>
<dbReference type="Proteomes" id="UP000013827">
    <property type="component" value="Unassembled WGS sequence"/>
</dbReference>
<dbReference type="RefSeq" id="XP_005763917.1">
    <property type="nucleotide sequence ID" value="XM_005763860.1"/>
</dbReference>
<dbReference type="SUPFAM" id="SSF55068">
    <property type="entry name" value="Peptide methionine sulfoxide reductase"/>
    <property type="match status" value="1"/>
</dbReference>
<dbReference type="EnsemblProtists" id="EOD11488">
    <property type="protein sequence ID" value="EOD11488"/>
    <property type="gene ID" value="EMIHUDRAFT_76819"/>
</dbReference>
<dbReference type="GO" id="GO:0008113">
    <property type="term" value="F:peptide-methionine (S)-S-oxide reductase activity"/>
    <property type="evidence" value="ECO:0007669"/>
    <property type="project" value="UniProtKB-EC"/>
</dbReference>
<reference evidence="7" key="1">
    <citation type="journal article" date="2013" name="Nature">
        <title>Pan genome of the phytoplankton Emiliania underpins its global distribution.</title>
        <authorList>
            <person name="Read B.A."/>
            <person name="Kegel J."/>
            <person name="Klute M.J."/>
            <person name="Kuo A."/>
            <person name="Lefebvre S.C."/>
            <person name="Maumus F."/>
            <person name="Mayer C."/>
            <person name="Miller J."/>
            <person name="Monier A."/>
            <person name="Salamov A."/>
            <person name="Young J."/>
            <person name="Aguilar M."/>
            <person name="Claverie J.M."/>
            <person name="Frickenhaus S."/>
            <person name="Gonzalez K."/>
            <person name="Herman E.K."/>
            <person name="Lin Y.C."/>
            <person name="Napier J."/>
            <person name="Ogata H."/>
            <person name="Sarno A.F."/>
            <person name="Shmutz J."/>
            <person name="Schroeder D."/>
            <person name="de Vargas C."/>
            <person name="Verret F."/>
            <person name="von Dassow P."/>
            <person name="Valentin K."/>
            <person name="Van de Peer Y."/>
            <person name="Wheeler G."/>
            <person name="Dacks J.B."/>
            <person name="Delwiche C.F."/>
            <person name="Dyhrman S.T."/>
            <person name="Glockner G."/>
            <person name="John U."/>
            <person name="Richards T."/>
            <person name="Worden A.Z."/>
            <person name="Zhang X."/>
            <person name="Grigoriev I.V."/>
            <person name="Allen A.E."/>
            <person name="Bidle K."/>
            <person name="Borodovsky M."/>
            <person name="Bowler C."/>
            <person name="Brownlee C."/>
            <person name="Cock J.M."/>
            <person name="Elias M."/>
            <person name="Gladyshev V.N."/>
            <person name="Groth M."/>
            <person name="Guda C."/>
            <person name="Hadaegh A."/>
            <person name="Iglesias-Rodriguez M.D."/>
            <person name="Jenkins J."/>
            <person name="Jones B.M."/>
            <person name="Lawson T."/>
            <person name="Leese F."/>
            <person name="Lindquist E."/>
            <person name="Lobanov A."/>
            <person name="Lomsadze A."/>
            <person name="Malik S.B."/>
            <person name="Marsh M.E."/>
            <person name="Mackinder L."/>
            <person name="Mock T."/>
            <person name="Mueller-Roeber B."/>
            <person name="Pagarete A."/>
            <person name="Parker M."/>
            <person name="Probert I."/>
            <person name="Quesneville H."/>
            <person name="Raines C."/>
            <person name="Rensing S.A."/>
            <person name="Riano-Pachon D.M."/>
            <person name="Richier S."/>
            <person name="Rokitta S."/>
            <person name="Shiraiwa Y."/>
            <person name="Soanes D.M."/>
            <person name="van der Giezen M."/>
            <person name="Wahlund T.M."/>
            <person name="Williams B."/>
            <person name="Wilson W."/>
            <person name="Wolfe G."/>
            <person name="Wurch L.L."/>
        </authorList>
    </citation>
    <scope>NUCLEOTIDE SEQUENCE</scope>
</reference>
<dbReference type="RefSeq" id="XP_005774122.1">
    <property type="nucleotide sequence ID" value="XM_005774065.1"/>
</dbReference>
<organism evidence="6 7">
    <name type="scientific">Emiliania huxleyi (strain CCMP1516)</name>
    <dbReference type="NCBI Taxonomy" id="280463"/>
    <lineage>
        <taxon>Eukaryota</taxon>
        <taxon>Haptista</taxon>
        <taxon>Haptophyta</taxon>
        <taxon>Prymnesiophyceae</taxon>
        <taxon>Isochrysidales</taxon>
        <taxon>Noelaerhabdaceae</taxon>
        <taxon>Emiliania</taxon>
    </lineage>
</organism>
<dbReference type="PANTHER" id="PTHR43774">
    <property type="entry name" value="PEPTIDE METHIONINE SULFOXIDE REDUCTASE"/>
    <property type="match status" value="1"/>
</dbReference>
<evidence type="ECO:0000313" key="6">
    <source>
        <dbReference type="EnsemblProtists" id="EOD21693"/>
    </source>
</evidence>
<dbReference type="GeneID" id="17257639"/>
<keyword evidence="3" id="KW-0560">Oxidoreductase</keyword>
<dbReference type="KEGG" id="ehx:EMIHUDRAFT_76819"/>
<dbReference type="PANTHER" id="PTHR43774:SF1">
    <property type="entry name" value="PEPTIDE METHIONINE SULFOXIDE REDUCTASE MSRA 2"/>
    <property type="match status" value="1"/>
</dbReference>
<dbReference type="InterPro" id="IPR002569">
    <property type="entry name" value="Met_Sox_Rdtase_MsrA_dom"/>
</dbReference>
<sequence length="211" mass="22920">MAARGVDYEKLGGRGYGSIKSWGREAGQFALRDEVPSTSSDGFEVATVAGGCFWGIELRLQRLDGVVATCVGYTQGRTREPTYDDVCGGGTGHTEAVQLIYDPEVLAYSTICETLLASLDPTAVDRVGNDYGSQYRHGIYYHSDKQRGVAEAAIADAQARAGRRKVVTEVRPATVFWPAEQHHQQYLQRGGRFGSPQSAAKGCSDRVRCYG</sequence>
<dbReference type="KEGG" id="ehx:EMIHUDRAFT_65214"/>
<dbReference type="STRING" id="2903.R1CG08"/>
<dbReference type="Pfam" id="PF01625">
    <property type="entry name" value="PMSR"/>
    <property type="match status" value="1"/>
</dbReference>
<dbReference type="HOGENOM" id="CLU_031040_10_2_1"/>
<dbReference type="InterPro" id="IPR036509">
    <property type="entry name" value="Met_Sox_Rdtase_MsrA_sf"/>
</dbReference>
<dbReference type="AlphaFoldDB" id="A0A0D3JDV8"/>
<dbReference type="HAMAP" id="MF_01401">
    <property type="entry name" value="MsrA"/>
    <property type="match status" value="1"/>
</dbReference>
<comment type="similarity">
    <text evidence="1">Belongs to the MsrA Met sulfoxide reductase family.</text>
</comment>
<evidence type="ECO:0000256" key="3">
    <source>
        <dbReference type="ARBA" id="ARBA00023002"/>
    </source>
</evidence>
<evidence type="ECO:0000256" key="1">
    <source>
        <dbReference type="ARBA" id="ARBA00005591"/>
    </source>
</evidence>
<dbReference type="Gene3D" id="3.30.1060.10">
    <property type="entry name" value="Peptide methionine sulphoxide reductase MsrA"/>
    <property type="match status" value="1"/>
</dbReference>